<gene>
    <name evidence="1" type="ORF">SPLIT_LOCUS8144</name>
</gene>
<evidence type="ECO:0000313" key="2">
    <source>
        <dbReference type="Proteomes" id="UP001153321"/>
    </source>
</evidence>
<proteinExistence type="predicted"/>
<reference evidence="1" key="1">
    <citation type="submission" date="2022-02" db="EMBL/GenBank/DDBJ databases">
        <authorList>
            <person name="King R."/>
        </authorList>
    </citation>
    <scope>NUCLEOTIDE SEQUENCE</scope>
</reference>
<accession>A0A9P0I9P9</accession>
<organism evidence="1 2">
    <name type="scientific">Spodoptera littoralis</name>
    <name type="common">Egyptian cotton leafworm</name>
    <dbReference type="NCBI Taxonomy" id="7109"/>
    <lineage>
        <taxon>Eukaryota</taxon>
        <taxon>Metazoa</taxon>
        <taxon>Ecdysozoa</taxon>
        <taxon>Arthropoda</taxon>
        <taxon>Hexapoda</taxon>
        <taxon>Insecta</taxon>
        <taxon>Pterygota</taxon>
        <taxon>Neoptera</taxon>
        <taxon>Endopterygota</taxon>
        <taxon>Lepidoptera</taxon>
        <taxon>Glossata</taxon>
        <taxon>Ditrysia</taxon>
        <taxon>Noctuoidea</taxon>
        <taxon>Noctuidae</taxon>
        <taxon>Amphipyrinae</taxon>
        <taxon>Spodoptera</taxon>
    </lineage>
</organism>
<keyword evidence="2" id="KW-1185">Reference proteome</keyword>
<name>A0A9P0I9P9_SPOLI</name>
<protein>
    <submittedName>
        <fullName evidence="1">Uncharacterized protein</fullName>
    </submittedName>
</protein>
<dbReference type="EMBL" id="LR824559">
    <property type="protein sequence ID" value="CAH1642788.1"/>
    <property type="molecule type" value="Genomic_DNA"/>
</dbReference>
<sequence>MSDSQLYWSCKRSMEEEPIPLGKLPMSIIAPPLHPSQAPSDCYPVSTIPDDVNEIVEILERSASLPDFLPELKKEHCILAFQHSFYVISGDNHDTSDIMEGTEDDLNAPSTSNANTMTSSTSTAVDCAGPQSAFNTYFIPGDIGPAPFRNKEASEKMIVINNKIDAAKEDENIKIIEKEVYRLHNEATHAYFNHFYETTIAKLKIAEAFLNLAIICDYDQFDRIRKLMLRTYICLADAYTESRQISQCILINQRINTEFSVDDVVRYKFLEFQILTENSDAPVPVERHV</sequence>
<evidence type="ECO:0000313" key="1">
    <source>
        <dbReference type="EMBL" id="CAH1642788.1"/>
    </source>
</evidence>
<dbReference type="AlphaFoldDB" id="A0A9P0I9P9"/>
<dbReference type="Proteomes" id="UP001153321">
    <property type="component" value="Chromosome 28"/>
</dbReference>